<dbReference type="SUPFAM" id="SSF56529">
    <property type="entry name" value="FAH"/>
    <property type="match status" value="1"/>
</dbReference>
<dbReference type="FunFam" id="3.90.850.10:FF:000002">
    <property type="entry name" value="2-hydroxyhepta-2,4-diene-1,7-dioate isomerase"/>
    <property type="match status" value="1"/>
</dbReference>
<evidence type="ECO:0000256" key="1">
    <source>
        <dbReference type="ARBA" id="ARBA00010211"/>
    </source>
</evidence>
<dbReference type="GO" id="GO:0016853">
    <property type="term" value="F:isomerase activity"/>
    <property type="evidence" value="ECO:0007669"/>
    <property type="project" value="UniProtKB-ARBA"/>
</dbReference>
<dbReference type="STRING" id="1423720.FC67_GL001509"/>
<dbReference type="PANTHER" id="PTHR42796:SF4">
    <property type="entry name" value="FUMARYLACETOACETATE HYDROLASE DOMAIN-CONTAINING PROTEIN 2A"/>
    <property type="match status" value="1"/>
</dbReference>
<dbReference type="RefSeq" id="WP_057739212.1">
    <property type="nucleotide sequence ID" value="NZ_AZDQ01000043.1"/>
</dbReference>
<feature type="domain" description="Fumarylacetoacetase-like C-terminal" evidence="3">
    <location>
        <begin position="62"/>
        <end position="262"/>
    </location>
</feature>
<keyword evidence="4" id="KW-0378">Hydrolase</keyword>
<dbReference type="InterPro" id="IPR051121">
    <property type="entry name" value="FAH"/>
</dbReference>
<dbReference type="OrthoDB" id="9805307at2"/>
<dbReference type="Pfam" id="PF01557">
    <property type="entry name" value="FAA_hydrolase"/>
    <property type="match status" value="1"/>
</dbReference>
<evidence type="ECO:0000259" key="3">
    <source>
        <dbReference type="Pfam" id="PF01557"/>
    </source>
</evidence>
<dbReference type="GO" id="GO:0046872">
    <property type="term" value="F:metal ion binding"/>
    <property type="evidence" value="ECO:0007669"/>
    <property type="project" value="UniProtKB-KW"/>
</dbReference>
<sequence length="266" mass="29550">MKLAMYHNQVVVINSDNIQPVKGFNNLQEMLPHLNEEINLGQKESLPDSNDFSLPIQKPQQIFAVGFNYRDHMNELHTSAPKVPNIFTKFVSSLTGPNPTVKIPSPQTDWETELVIVIGDGGRNIKLTDTSKHIAGYMVGQDLSDRQLQFANSNPQFSLAKSYQNFSPIGPWLTTPDEIPDLTSLTITTEVNGQEKQHSQLGNLIFNPEKLVNYLSSITELFPGDLIFTGTPGGVGFGRNPKEFLQSGDQLVSKIDQLGQLTINMQ</sequence>
<dbReference type="InterPro" id="IPR011234">
    <property type="entry name" value="Fumarylacetoacetase-like_C"/>
</dbReference>
<accession>A0A2K9HNV3</accession>
<dbReference type="PANTHER" id="PTHR42796">
    <property type="entry name" value="FUMARYLACETOACETATE HYDROLASE DOMAIN-CONTAINING PROTEIN 2A-RELATED"/>
    <property type="match status" value="1"/>
</dbReference>
<name>A0A2K9HNV3_9LACO</name>
<protein>
    <submittedName>
        <fullName evidence="4">Fumarylacetoacetate hydrolase</fullName>
    </submittedName>
</protein>
<keyword evidence="2" id="KW-0479">Metal-binding</keyword>
<dbReference type="EMBL" id="CP018867">
    <property type="protein sequence ID" value="AUI70892.1"/>
    <property type="molecule type" value="Genomic_DNA"/>
</dbReference>
<proteinExistence type="inferred from homology"/>
<reference evidence="4 5" key="1">
    <citation type="submission" date="2016-12" db="EMBL/GenBank/DDBJ databases">
        <title>The whole genome sequencing and assembly of Lactobacillus alimentarius DSM 20249T strain.</title>
        <authorList>
            <person name="Lee Y.-J."/>
            <person name="Yi H."/>
            <person name="Bahn Y.-S."/>
            <person name="Kim J.F."/>
            <person name="Lee D.-W."/>
        </authorList>
    </citation>
    <scope>NUCLEOTIDE SEQUENCE [LARGE SCALE GENOMIC DNA]</scope>
    <source>
        <strain evidence="4 5">DSM 20249</strain>
    </source>
</reference>
<evidence type="ECO:0000313" key="4">
    <source>
        <dbReference type="EMBL" id="AUI70892.1"/>
    </source>
</evidence>
<keyword evidence="5" id="KW-1185">Reference proteome</keyword>
<dbReference type="GO" id="GO:0019752">
    <property type="term" value="P:carboxylic acid metabolic process"/>
    <property type="evidence" value="ECO:0007669"/>
    <property type="project" value="UniProtKB-ARBA"/>
</dbReference>
<dbReference type="InterPro" id="IPR036663">
    <property type="entry name" value="Fumarylacetoacetase_C_sf"/>
</dbReference>
<dbReference type="AlphaFoldDB" id="A0A2K9HNV3"/>
<evidence type="ECO:0000256" key="2">
    <source>
        <dbReference type="ARBA" id="ARBA00022723"/>
    </source>
</evidence>
<evidence type="ECO:0000313" key="5">
    <source>
        <dbReference type="Proteomes" id="UP000234653"/>
    </source>
</evidence>
<dbReference type="Proteomes" id="UP000234653">
    <property type="component" value="Chromosome"/>
</dbReference>
<organism evidence="4 5">
    <name type="scientific">Companilactobacillus alimentarius DSM 20249</name>
    <dbReference type="NCBI Taxonomy" id="1423720"/>
    <lineage>
        <taxon>Bacteria</taxon>
        <taxon>Bacillati</taxon>
        <taxon>Bacillota</taxon>
        <taxon>Bacilli</taxon>
        <taxon>Lactobacillales</taxon>
        <taxon>Lactobacillaceae</taxon>
        <taxon>Companilactobacillus</taxon>
    </lineage>
</organism>
<comment type="similarity">
    <text evidence="1">Belongs to the FAH family.</text>
</comment>
<gene>
    <name evidence="4" type="ORF">LA20249_01170</name>
</gene>
<dbReference type="GO" id="GO:0016787">
    <property type="term" value="F:hydrolase activity"/>
    <property type="evidence" value="ECO:0007669"/>
    <property type="project" value="UniProtKB-KW"/>
</dbReference>
<dbReference type="KEGG" id="lali:LA20249_01170"/>
<dbReference type="Gene3D" id="3.90.850.10">
    <property type="entry name" value="Fumarylacetoacetase-like, C-terminal domain"/>
    <property type="match status" value="1"/>
</dbReference>